<evidence type="ECO:0000313" key="2">
    <source>
        <dbReference type="Proteomes" id="UP000186817"/>
    </source>
</evidence>
<dbReference type="Proteomes" id="UP000186817">
    <property type="component" value="Unassembled WGS sequence"/>
</dbReference>
<accession>A0A1Q9CBY7</accession>
<dbReference type="EMBL" id="LSRX01001379">
    <property type="protein sequence ID" value="OLP80439.1"/>
    <property type="molecule type" value="Genomic_DNA"/>
</dbReference>
<proteinExistence type="predicted"/>
<keyword evidence="2" id="KW-1185">Reference proteome</keyword>
<reference evidence="1 2" key="1">
    <citation type="submission" date="2016-02" db="EMBL/GenBank/DDBJ databases">
        <title>Genome analysis of coral dinoflagellate symbionts highlights evolutionary adaptations to a symbiotic lifestyle.</title>
        <authorList>
            <person name="Aranda M."/>
            <person name="Li Y."/>
            <person name="Liew Y.J."/>
            <person name="Baumgarten S."/>
            <person name="Simakov O."/>
            <person name="Wilson M."/>
            <person name="Piel J."/>
            <person name="Ashoor H."/>
            <person name="Bougouffa S."/>
            <person name="Bajic V.B."/>
            <person name="Ryu T."/>
            <person name="Ravasi T."/>
            <person name="Bayer T."/>
            <person name="Micklem G."/>
            <person name="Kim H."/>
            <person name="Bhak J."/>
            <person name="Lajeunesse T.C."/>
            <person name="Voolstra C.R."/>
        </authorList>
    </citation>
    <scope>NUCLEOTIDE SEQUENCE [LARGE SCALE GENOMIC DNA]</scope>
    <source>
        <strain evidence="1 2">CCMP2467</strain>
    </source>
</reference>
<comment type="caution">
    <text evidence="1">The sequence shown here is derived from an EMBL/GenBank/DDBJ whole genome shotgun (WGS) entry which is preliminary data.</text>
</comment>
<gene>
    <name evidence="1" type="ORF">AK812_SmicGene39148</name>
</gene>
<name>A0A1Q9CBY7_SYMMI</name>
<evidence type="ECO:0000313" key="1">
    <source>
        <dbReference type="EMBL" id="OLP80439.1"/>
    </source>
</evidence>
<sequence>MNSFSSATCLDSETLTLVRSHASRCNSCGTALRHNFVWLGGQKINCMTFRQMQRAGVYFVTQKACFTMKYLHLCYLRILRAKTSPGQEAAVRLLADPDHPLQFWQERSLRDNLLHTIEGFARAKNEPDKVIEFNLGYPAKSIVNTSGASSHVHVLEPPTSVTAVCCDGNFGVHRALLCGKFTLDLGVITADSAPDREPPAAKTLRQQLQGTFVKFYKEHIHTVIEEGKYNISDLPLVEVQGKGKKFKEFFRIVKKVSA</sequence>
<dbReference type="OrthoDB" id="474130at2759"/>
<organism evidence="1 2">
    <name type="scientific">Symbiodinium microadriaticum</name>
    <name type="common">Dinoflagellate</name>
    <name type="synonym">Zooxanthella microadriatica</name>
    <dbReference type="NCBI Taxonomy" id="2951"/>
    <lineage>
        <taxon>Eukaryota</taxon>
        <taxon>Sar</taxon>
        <taxon>Alveolata</taxon>
        <taxon>Dinophyceae</taxon>
        <taxon>Suessiales</taxon>
        <taxon>Symbiodiniaceae</taxon>
        <taxon>Symbiodinium</taxon>
    </lineage>
</organism>
<protein>
    <submittedName>
        <fullName evidence="1">Uncharacterized protein</fullName>
    </submittedName>
</protein>
<dbReference type="AlphaFoldDB" id="A0A1Q9CBY7"/>